<organism evidence="1 2">
    <name type="scientific">Noviherbaspirillum pedocola</name>
    <dbReference type="NCBI Taxonomy" id="2801341"/>
    <lineage>
        <taxon>Bacteria</taxon>
        <taxon>Pseudomonadati</taxon>
        <taxon>Pseudomonadota</taxon>
        <taxon>Betaproteobacteria</taxon>
        <taxon>Burkholderiales</taxon>
        <taxon>Oxalobacteraceae</taxon>
        <taxon>Noviherbaspirillum</taxon>
    </lineage>
</organism>
<dbReference type="Proteomes" id="UP000622890">
    <property type="component" value="Unassembled WGS sequence"/>
</dbReference>
<accession>A0A934SZL8</accession>
<dbReference type="RefSeq" id="WP_200592849.1">
    <property type="nucleotide sequence ID" value="NZ_JAEPBG010000006.1"/>
</dbReference>
<protein>
    <submittedName>
        <fullName evidence="1">Uncharacterized protein</fullName>
    </submittedName>
</protein>
<keyword evidence="2" id="KW-1185">Reference proteome</keyword>
<evidence type="ECO:0000313" key="1">
    <source>
        <dbReference type="EMBL" id="MBK4735932.1"/>
    </source>
</evidence>
<proteinExistence type="predicted"/>
<dbReference type="AlphaFoldDB" id="A0A934SZL8"/>
<gene>
    <name evidence="1" type="ORF">JJB74_15030</name>
</gene>
<comment type="caution">
    <text evidence="1">The sequence shown here is derived from an EMBL/GenBank/DDBJ whole genome shotgun (WGS) entry which is preliminary data.</text>
</comment>
<name>A0A934SZL8_9BURK</name>
<reference evidence="1" key="1">
    <citation type="submission" date="2021-01" db="EMBL/GenBank/DDBJ databases">
        <title>Genome sequence of strain Noviherbaspirillum sp. DKR-6.</title>
        <authorList>
            <person name="Chaudhary D.K."/>
        </authorList>
    </citation>
    <scope>NUCLEOTIDE SEQUENCE</scope>
    <source>
        <strain evidence="1">DKR-6</strain>
    </source>
</reference>
<evidence type="ECO:0000313" key="2">
    <source>
        <dbReference type="Proteomes" id="UP000622890"/>
    </source>
</evidence>
<dbReference type="EMBL" id="JAEPBG010000006">
    <property type="protein sequence ID" value="MBK4735932.1"/>
    <property type="molecule type" value="Genomic_DNA"/>
</dbReference>
<sequence>MAEFVLGNYVITARNIHAARMGYEELCRRPIDQCDHGHLTLHDGLHGIRWNKLRGSGEAHGVIAATSAIAS</sequence>